<dbReference type="OrthoDB" id="5723200at2"/>
<dbReference type="PANTHER" id="PTHR30011">
    <property type="entry name" value="ALKANESULFONATE MONOOXYGENASE-RELATED"/>
    <property type="match status" value="1"/>
</dbReference>
<dbReference type="EMBL" id="VIWT01000001">
    <property type="protein sequence ID" value="TWF97072.1"/>
    <property type="molecule type" value="Genomic_DNA"/>
</dbReference>
<accession>A0A561UCI3</accession>
<dbReference type="Pfam" id="PF00296">
    <property type="entry name" value="Bac_luciferase"/>
    <property type="match status" value="1"/>
</dbReference>
<dbReference type="InterPro" id="IPR051260">
    <property type="entry name" value="Diverse_substr_monoxygenases"/>
</dbReference>
<dbReference type="Proteomes" id="UP000317940">
    <property type="component" value="Unassembled WGS sequence"/>
</dbReference>
<dbReference type="GO" id="GO:0004497">
    <property type="term" value="F:monooxygenase activity"/>
    <property type="evidence" value="ECO:0007669"/>
    <property type="project" value="UniProtKB-KW"/>
</dbReference>
<dbReference type="PANTHER" id="PTHR30011:SF32">
    <property type="entry name" value="CONSERVED PROTEIN"/>
    <property type="match status" value="1"/>
</dbReference>
<dbReference type="SUPFAM" id="SSF51679">
    <property type="entry name" value="Bacterial luciferase-like"/>
    <property type="match status" value="1"/>
</dbReference>
<dbReference type="InterPro" id="IPR011251">
    <property type="entry name" value="Luciferase-like_dom"/>
</dbReference>
<name>A0A561UCI3_9ACTN</name>
<keyword evidence="2" id="KW-0560">Oxidoreductase</keyword>
<evidence type="ECO:0000259" key="1">
    <source>
        <dbReference type="Pfam" id="PF00296"/>
    </source>
</evidence>
<dbReference type="InterPro" id="IPR036661">
    <property type="entry name" value="Luciferase-like_sf"/>
</dbReference>
<protein>
    <submittedName>
        <fullName evidence="2">Alkanesulfonate monooxygenase SsuD/methylene tetrahydromethanopterin reductase-like flavin-dependent oxidoreductase (Luciferase family)</fullName>
    </submittedName>
</protein>
<dbReference type="Gene3D" id="3.20.20.30">
    <property type="entry name" value="Luciferase-like domain"/>
    <property type="match status" value="1"/>
</dbReference>
<dbReference type="GO" id="GO:0016705">
    <property type="term" value="F:oxidoreductase activity, acting on paired donors, with incorporation or reduction of molecular oxygen"/>
    <property type="evidence" value="ECO:0007669"/>
    <property type="project" value="InterPro"/>
</dbReference>
<keyword evidence="3" id="KW-1185">Reference proteome</keyword>
<comment type="caution">
    <text evidence="2">The sequence shown here is derived from an EMBL/GenBank/DDBJ whole genome shotgun (WGS) entry which is preliminary data.</text>
</comment>
<feature type="domain" description="Luciferase-like" evidence="1">
    <location>
        <begin position="15"/>
        <end position="267"/>
    </location>
</feature>
<keyword evidence="2" id="KW-0503">Monooxygenase</keyword>
<evidence type="ECO:0000313" key="2">
    <source>
        <dbReference type="EMBL" id="TWF97072.1"/>
    </source>
</evidence>
<sequence>MDISIALPGSIPGADAGLLVDWARTADRAGFTSLAALDRLVYDSFEPLTALAAAAAVTERIRLMTAVLLSPLHTNTALLAKQAATVHRLSGERLTLGLAVGARPDDYQVSDVPMRGRGARLERQVAELQRLWAGEGEHQALGTGPAPGRPGGPGLVLGGHTPAAMDRAARLADGWIAGGAGPDLFGMASRGFTARWQQHERAGRPRLYSLCYFALGDNAQAEAEGYLRTYYRNAGPFAQIALGAAAFGLEQARERAKQFADQGCDELIFVPCAARTDQVAGLAELLG</sequence>
<gene>
    <name evidence="2" type="ORF">FHX73_11847</name>
</gene>
<reference evidence="2 3" key="1">
    <citation type="submission" date="2019-06" db="EMBL/GenBank/DDBJ databases">
        <title>Sequencing the genomes of 1000 actinobacteria strains.</title>
        <authorList>
            <person name="Klenk H.-P."/>
        </authorList>
    </citation>
    <scope>NUCLEOTIDE SEQUENCE [LARGE SCALE GENOMIC DNA]</scope>
    <source>
        <strain evidence="2 3">DSM 44826</strain>
    </source>
</reference>
<evidence type="ECO:0000313" key="3">
    <source>
        <dbReference type="Proteomes" id="UP000317940"/>
    </source>
</evidence>
<proteinExistence type="predicted"/>
<organism evidence="2 3">
    <name type="scientific">Kitasatospora viridis</name>
    <dbReference type="NCBI Taxonomy" id="281105"/>
    <lineage>
        <taxon>Bacteria</taxon>
        <taxon>Bacillati</taxon>
        <taxon>Actinomycetota</taxon>
        <taxon>Actinomycetes</taxon>
        <taxon>Kitasatosporales</taxon>
        <taxon>Streptomycetaceae</taxon>
        <taxon>Kitasatospora</taxon>
    </lineage>
</organism>
<dbReference type="RefSeq" id="WP_145903345.1">
    <property type="nucleotide sequence ID" value="NZ_BAAAMZ010000043.1"/>
</dbReference>
<dbReference type="AlphaFoldDB" id="A0A561UCI3"/>